<dbReference type="PANTHER" id="PTHR24177">
    <property type="entry name" value="CASKIN"/>
    <property type="match status" value="1"/>
</dbReference>
<proteinExistence type="predicted"/>
<feature type="transmembrane region" description="Helical" evidence="1">
    <location>
        <begin position="591"/>
        <end position="612"/>
    </location>
</feature>
<accession>A0AAD4IMM1</accession>
<evidence type="ECO:0000259" key="2">
    <source>
        <dbReference type="Pfam" id="PF13962"/>
    </source>
</evidence>
<dbReference type="EMBL" id="SDAM02029596">
    <property type="protein sequence ID" value="KAH6755642.1"/>
    <property type="molecule type" value="Genomic_DNA"/>
</dbReference>
<dbReference type="AlphaFoldDB" id="A0AAD4IMM1"/>
<protein>
    <recommendedName>
        <fullName evidence="2">PGG domain-containing protein</fullName>
    </recommendedName>
</protein>
<name>A0AAD4IMM1_PERFH</name>
<feature type="transmembrane region" description="Helical" evidence="1">
    <location>
        <begin position="479"/>
        <end position="499"/>
    </location>
</feature>
<dbReference type="Gene3D" id="1.25.40.20">
    <property type="entry name" value="Ankyrin repeat-containing domain"/>
    <property type="match status" value="2"/>
</dbReference>
<dbReference type="GO" id="GO:0016020">
    <property type="term" value="C:membrane"/>
    <property type="evidence" value="ECO:0007669"/>
    <property type="project" value="TreeGrafter"/>
</dbReference>
<feature type="domain" description="PGG" evidence="2">
    <location>
        <begin position="470"/>
        <end position="583"/>
    </location>
</feature>
<feature type="transmembrane region" description="Helical" evidence="1">
    <location>
        <begin position="560"/>
        <end position="585"/>
    </location>
</feature>
<evidence type="ECO:0000313" key="4">
    <source>
        <dbReference type="Proteomes" id="UP001190926"/>
    </source>
</evidence>
<evidence type="ECO:0000256" key="1">
    <source>
        <dbReference type="SAM" id="Phobius"/>
    </source>
</evidence>
<evidence type="ECO:0000313" key="3">
    <source>
        <dbReference type="EMBL" id="KAH6755642.1"/>
    </source>
</evidence>
<keyword evidence="4" id="KW-1185">Reference proteome</keyword>
<dbReference type="InterPro" id="IPR002110">
    <property type="entry name" value="Ankyrin_rpt"/>
</dbReference>
<keyword evidence="1" id="KW-0812">Transmembrane</keyword>
<reference evidence="3 4" key="1">
    <citation type="journal article" date="2021" name="Nat. Commun.">
        <title>Incipient diploidization of the medicinal plant Perilla within 10,000 years.</title>
        <authorList>
            <person name="Zhang Y."/>
            <person name="Shen Q."/>
            <person name="Leng L."/>
            <person name="Zhang D."/>
            <person name="Chen S."/>
            <person name="Shi Y."/>
            <person name="Ning Z."/>
            <person name="Chen S."/>
        </authorList>
    </citation>
    <scope>NUCLEOTIDE SEQUENCE [LARGE SCALE GENOMIC DNA]</scope>
    <source>
        <strain evidence="4">cv. PC099</strain>
    </source>
</reference>
<keyword evidence="1" id="KW-0472">Membrane</keyword>
<gene>
    <name evidence="3" type="ORF">C2S53_010557</name>
</gene>
<keyword evidence="1" id="KW-1133">Transmembrane helix</keyword>
<dbReference type="PANTHER" id="PTHR24177:SF292">
    <property type="entry name" value="ANKYRIN REPEAT FAMILY PROTEIN-RELATED"/>
    <property type="match status" value="1"/>
</dbReference>
<dbReference type="InterPro" id="IPR036770">
    <property type="entry name" value="Ankyrin_rpt-contain_sf"/>
</dbReference>
<feature type="transmembrane region" description="Helical" evidence="1">
    <location>
        <begin position="519"/>
        <end position="540"/>
    </location>
</feature>
<dbReference type="Pfam" id="PF13962">
    <property type="entry name" value="PGG"/>
    <property type="match status" value="1"/>
</dbReference>
<dbReference type="InterPro" id="IPR026961">
    <property type="entry name" value="PGG_dom"/>
</dbReference>
<dbReference type="SMART" id="SM00248">
    <property type="entry name" value="ANK"/>
    <property type="match status" value="7"/>
</dbReference>
<sequence length="646" mass="72116">MNNSTTSEFTEIDNAVSDTQHTMTTGKSMLPIQTNSVQEKENQNCQGVDEATPEILITQPPITVQDNGNQDCEGSRSGSHANGCRRMYKAVLSSDWAAAKMLINQDPSLAYEKLNERGDRALHLSIAMKHKKFAQKLIELMEPSALELPDGCGYTACCYAAISAEMVEIAHLLVTKNPRVVAARNSEGRTPLQMASISGKYAMILFLFARTTKTECLSHEEWFALLLNAIATKMYDFALQIVEHDGSVATKRNEEGTALHLLARQELSEASSSKTAILLKSILGTTFYGRQIYGEMQPDSRHLAKKLLAKIQENLEHESDVLELLKNPPILHDAAKVGNVELIVMLTHTYPDLLWQTNYYRSIFHVAVIYRQDNVFGLIRQIGGLKNIVVFGLDEDGNNILHLAAKLGPLNSRKNIVSISALQMQRELAWFKEVEAIVPITFTEMKNRAGKKPRELFSEEHADLLRESEAWMRSTADSCMLIATIILTVVYAAAFTVPGGNNGETGLPILMRSNWFNCFFVFEALALFGSTLCIIVFWSITSSGFKEERFLDILPYQLKLGISGLFGSLIGAISAFMSAYCLVLVDERAWVVKSVILLIYVMLVLAICGRFSELWFKMKLPKYLPQMLSNRNSQNLFSGHATTTRN</sequence>
<dbReference type="SUPFAM" id="SSF48403">
    <property type="entry name" value="Ankyrin repeat"/>
    <property type="match status" value="2"/>
</dbReference>
<comment type="caution">
    <text evidence="3">The sequence shown here is derived from an EMBL/GenBank/DDBJ whole genome shotgun (WGS) entry which is preliminary data.</text>
</comment>
<dbReference type="Proteomes" id="UP001190926">
    <property type="component" value="Unassembled WGS sequence"/>
</dbReference>
<organism evidence="3 4">
    <name type="scientific">Perilla frutescens var. hirtella</name>
    <name type="common">Perilla citriodora</name>
    <name type="synonym">Perilla setoyensis</name>
    <dbReference type="NCBI Taxonomy" id="608512"/>
    <lineage>
        <taxon>Eukaryota</taxon>
        <taxon>Viridiplantae</taxon>
        <taxon>Streptophyta</taxon>
        <taxon>Embryophyta</taxon>
        <taxon>Tracheophyta</taxon>
        <taxon>Spermatophyta</taxon>
        <taxon>Magnoliopsida</taxon>
        <taxon>eudicotyledons</taxon>
        <taxon>Gunneridae</taxon>
        <taxon>Pentapetalae</taxon>
        <taxon>asterids</taxon>
        <taxon>lamiids</taxon>
        <taxon>Lamiales</taxon>
        <taxon>Lamiaceae</taxon>
        <taxon>Nepetoideae</taxon>
        <taxon>Elsholtzieae</taxon>
        <taxon>Perilla</taxon>
    </lineage>
</organism>